<dbReference type="EMBL" id="CAESAB010000026">
    <property type="protein sequence ID" value="CAB4338853.1"/>
    <property type="molecule type" value="Genomic_DNA"/>
</dbReference>
<organism evidence="2">
    <name type="scientific">freshwater metagenome</name>
    <dbReference type="NCBI Taxonomy" id="449393"/>
    <lineage>
        <taxon>unclassified sequences</taxon>
        <taxon>metagenomes</taxon>
        <taxon>ecological metagenomes</taxon>
    </lineage>
</organism>
<feature type="compositionally biased region" description="Basic residues" evidence="1">
    <location>
        <begin position="270"/>
        <end position="280"/>
    </location>
</feature>
<feature type="region of interest" description="Disordered" evidence="1">
    <location>
        <begin position="232"/>
        <end position="280"/>
    </location>
</feature>
<proteinExistence type="predicted"/>
<sequence>MAEKNFRNWVGFRDEAEREPVANPVDRIRDLESQLTDLRSRRDITGLSREEFEILATETAMAMIKSAQARESKANMAAERVMNESSRNAKDVLEGAENKARSILAGAESRGRKYISAAEVEAAEVIRDASREAAAIADAKVREADAIVDGKRREAAALATAARREAERVISEASSNVNDYRAWLGDLISESERLYRAQTQALSAAEAAIAQSREKLDSSFARLSRMQDIVNNALNEDGTVKKSAPIKVESKRTSPALEAPRRTSNSPARRTAKKSTPKRK</sequence>
<evidence type="ECO:0000313" key="2">
    <source>
        <dbReference type="EMBL" id="CAB4338853.1"/>
    </source>
</evidence>
<reference evidence="2" key="1">
    <citation type="submission" date="2020-05" db="EMBL/GenBank/DDBJ databases">
        <authorList>
            <person name="Chiriac C."/>
            <person name="Salcher M."/>
            <person name="Ghai R."/>
            <person name="Kavagutti S V."/>
        </authorList>
    </citation>
    <scope>NUCLEOTIDE SEQUENCE</scope>
</reference>
<protein>
    <submittedName>
        <fullName evidence="2">Unannotated protein</fullName>
    </submittedName>
</protein>
<gene>
    <name evidence="2" type="ORF">UFOPK3820_00789</name>
</gene>
<dbReference type="AlphaFoldDB" id="A0A6J5ZGW3"/>
<evidence type="ECO:0000256" key="1">
    <source>
        <dbReference type="SAM" id="MobiDB-lite"/>
    </source>
</evidence>
<accession>A0A6J5ZGW3</accession>
<name>A0A6J5ZGW3_9ZZZZ</name>